<evidence type="ECO:0000256" key="14">
    <source>
        <dbReference type="SAM" id="Phobius"/>
    </source>
</evidence>
<dbReference type="SMART" id="SM00408">
    <property type="entry name" value="IGc2"/>
    <property type="match status" value="2"/>
</dbReference>
<dbReference type="GO" id="GO:0005886">
    <property type="term" value="C:plasma membrane"/>
    <property type="evidence" value="ECO:0007669"/>
    <property type="project" value="UniProtKB-SubCell"/>
</dbReference>
<evidence type="ECO:0000256" key="9">
    <source>
        <dbReference type="ARBA" id="ARBA00022989"/>
    </source>
</evidence>
<protein>
    <submittedName>
        <fullName evidence="18">Junctional adhesion molecule C</fullName>
    </submittedName>
</protein>
<keyword evidence="7 15" id="KW-0732">Signal</keyword>
<comment type="subcellular location">
    <subcellularLocation>
        <location evidence="2">Cell junction</location>
        <location evidence="2">Tight junction</location>
    </subcellularLocation>
    <subcellularLocation>
        <location evidence="1">Cell membrane</location>
        <topology evidence="1">Single-pass type I membrane protein</topology>
    </subcellularLocation>
</comment>
<evidence type="ECO:0000256" key="10">
    <source>
        <dbReference type="ARBA" id="ARBA00023136"/>
    </source>
</evidence>
<evidence type="ECO:0000313" key="17">
    <source>
        <dbReference type="Proteomes" id="UP001318040"/>
    </source>
</evidence>
<dbReference type="AlphaFoldDB" id="A0AAJ7TLV0"/>
<evidence type="ECO:0000259" key="16">
    <source>
        <dbReference type="PROSITE" id="PS50835"/>
    </source>
</evidence>
<accession>A0AAJ7TLV0</accession>
<sequence>MAPRAVLAPLSALLLLLSQCHRTAAVTVNSRDTNPIVREYEQVTLHCQYQTVSVSPRVEWKKIKGGEKNFVYFNGQITGDLKDRAYIADVARAFNASVTIRNASRSDTATYRCEVLATQDTKAFDEIEINLVVQVKPVTPRCVVPTAVTTGRSTELLCQESEGFPISTYQWFRNGDQVPLDPKGSLKFSNSSYRLNVNTGSLTFSGVRPMDTGNYYCVASNPAGSAQCSAQHMEVNDLNVGAIVAAVIVVVLVVALSGIAIWWAHKMGYFKKHKASSRYRSPPDARGRGSLHSKSRPADDEGDFRHKSSFVI</sequence>
<feature type="transmembrane region" description="Helical" evidence="14">
    <location>
        <begin position="240"/>
        <end position="264"/>
    </location>
</feature>
<evidence type="ECO:0000256" key="6">
    <source>
        <dbReference type="ARBA" id="ARBA00022692"/>
    </source>
</evidence>
<keyword evidence="17" id="KW-1185">Reference proteome</keyword>
<dbReference type="KEGG" id="pmrn:116948068"/>
<dbReference type="PANTHER" id="PTHR44598">
    <property type="entry name" value="JUNCTIONAL ADHESION MOLECULE C"/>
    <property type="match status" value="1"/>
</dbReference>
<dbReference type="Pfam" id="PF13927">
    <property type="entry name" value="Ig_3"/>
    <property type="match status" value="1"/>
</dbReference>
<dbReference type="InterPro" id="IPR036179">
    <property type="entry name" value="Ig-like_dom_sf"/>
</dbReference>
<dbReference type="GO" id="GO:0098636">
    <property type="term" value="C:protein complex involved in cell adhesion"/>
    <property type="evidence" value="ECO:0007669"/>
    <property type="project" value="TreeGrafter"/>
</dbReference>
<dbReference type="InterPro" id="IPR013783">
    <property type="entry name" value="Ig-like_fold"/>
</dbReference>
<dbReference type="Proteomes" id="UP001318040">
    <property type="component" value="Chromosome 32"/>
</dbReference>
<keyword evidence="5" id="KW-1003">Cell membrane</keyword>
<dbReference type="InterPro" id="IPR003599">
    <property type="entry name" value="Ig_sub"/>
</dbReference>
<keyword evidence="11" id="KW-1015">Disulfide bond</keyword>
<feature type="region of interest" description="Disordered" evidence="13">
    <location>
        <begin position="277"/>
        <end position="312"/>
    </location>
</feature>
<evidence type="ECO:0000256" key="5">
    <source>
        <dbReference type="ARBA" id="ARBA00022475"/>
    </source>
</evidence>
<reference evidence="18" key="1">
    <citation type="submission" date="2025-08" db="UniProtKB">
        <authorList>
            <consortium name="RefSeq"/>
        </authorList>
    </citation>
    <scope>IDENTIFICATION</scope>
    <source>
        <tissue evidence="18">Sperm</tissue>
    </source>
</reference>
<keyword evidence="4" id="KW-0796">Tight junction</keyword>
<dbReference type="RefSeq" id="XP_032820270.1">
    <property type="nucleotide sequence ID" value="XM_032964379.1"/>
</dbReference>
<dbReference type="GO" id="GO:0042803">
    <property type="term" value="F:protein homodimerization activity"/>
    <property type="evidence" value="ECO:0007669"/>
    <property type="project" value="InterPro"/>
</dbReference>
<evidence type="ECO:0000256" key="13">
    <source>
        <dbReference type="SAM" id="MobiDB-lite"/>
    </source>
</evidence>
<feature type="domain" description="Ig-like" evidence="16">
    <location>
        <begin position="140"/>
        <end position="236"/>
    </location>
</feature>
<evidence type="ECO:0000256" key="15">
    <source>
        <dbReference type="SAM" id="SignalP"/>
    </source>
</evidence>
<dbReference type="InterPro" id="IPR003598">
    <property type="entry name" value="Ig_sub2"/>
</dbReference>
<gene>
    <name evidence="18" type="primary">JAM3</name>
</gene>
<evidence type="ECO:0000256" key="7">
    <source>
        <dbReference type="ARBA" id="ARBA00022729"/>
    </source>
</evidence>
<evidence type="ECO:0000256" key="11">
    <source>
        <dbReference type="ARBA" id="ARBA00023157"/>
    </source>
</evidence>
<evidence type="ECO:0000313" key="18">
    <source>
        <dbReference type="RefSeq" id="XP_032820270.1"/>
    </source>
</evidence>
<feature type="signal peptide" evidence="15">
    <location>
        <begin position="1"/>
        <end position="25"/>
    </location>
</feature>
<feature type="chain" id="PRO_5042564467" evidence="15">
    <location>
        <begin position="26"/>
        <end position="312"/>
    </location>
</feature>
<evidence type="ECO:0000256" key="3">
    <source>
        <dbReference type="ARBA" id="ARBA00008637"/>
    </source>
</evidence>
<dbReference type="CTD" id="83700"/>
<evidence type="ECO:0000256" key="1">
    <source>
        <dbReference type="ARBA" id="ARBA00004251"/>
    </source>
</evidence>
<evidence type="ECO:0000256" key="4">
    <source>
        <dbReference type="ARBA" id="ARBA00022427"/>
    </source>
</evidence>
<evidence type="ECO:0000256" key="8">
    <source>
        <dbReference type="ARBA" id="ARBA00022949"/>
    </source>
</evidence>
<evidence type="ECO:0000256" key="2">
    <source>
        <dbReference type="ARBA" id="ARBA00004435"/>
    </source>
</evidence>
<keyword evidence="6 14" id="KW-0812">Transmembrane</keyword>
<dbReference type="GO" id="GO:0005178">
    <property type="term" value="F:integrin binding"/>
    <property type="evidence" value="ECO:0007669"/>
    <property type="project" value="TreeGrafter"/>
</dbReference>
<dbReference type="GO" id="GO:0044291">
    <property type="term" value="C:cell-cell contact zone"/>
    <property type="evidence" value="ECO:0007669"/>
    <property type="project" value="TreeGrafter"/>
</dbReference>
<dbReference type="GO" id="GO:0005923">
    <property type="term" value="C:bicellular tight junction"/>
    <property type="evidence" value="ECO:0007669"/>
    <property type="project" value="UniProtKB-SubCell"/>
</dbReference>
<dbReference type="GO" id="GO:0046982">
    <property type="term" value="F:protein heterodimerization activity"/>
    <property type="evidence" value="ECO:0007669"/>
    <property type="project" value="InterPro"/>
</dbReference>
<keyword evidence="9 14" id="KW-1133">Transmembrane helix</keyword>
<name>A0AAJ7TLV0_PETMA</name>
<evidence type="ECO:0000256" key="12">
    <source>
        <dbReference type="ARBA" id="ARBA00023319"/>
    </source>
</evidence>
<dbReference type="GO" id="GO:0016477">
    <property type="term" value="P:cell migration"/>
    <property type="evidence" value="ECO:0007669"/>
    <property type="project" value="TreeGrafter"/>
</dbReference>
<dbReference type="SUPFAM" id="SSF48726">
    <property type="entry name" value="Immunoglobulin"/>
    <property type="match status" value="2"/>
</dbReference>
<dbReference type="FunFam" id="2.60.40.10:FF:000342">
    <property type="entry name" value="Junctional adhesion molecule A"/>
    <property type="match status" value="1"/>
</dbReference>
<comment type="similarity">
    <text evidence="3">Belongs to the immunoglobulin superfamily.</text>
</comment>
<dbReference type="GO" id="GO:0098632">
    <property type="term" value="F:cell-cell adhesion mediator activity"/>
    <property type="evidence" value="ECO:0007669"/>
    <property type="project" value="TreeGrafter"/>
</dbReference>
<dbReference type="InterPro" id="IPR042974">
    <property type="entry name" value="JAM-C"/>
</dbReference>
<dbReference type="PANTHER" id="PTHR44598:SF2">
    <property type="entry name" value="JUNCTIONAL ADHESION MOLECULE C"/>
    <property type="match status" value="1"/>
</dbReference>
<feature type="compositionally biased region" description="Basic and acidic residues" evidence="13">
    <location>
        <begin position="296"/>
        <end position="306"/>
    </location>
</feature>
<dbReference type="Pfam" id="PF07686">
    <property type="entry name" value="V-set"/>
    <property type="match status" value="1"/>
</dbReference>
<keyword evidence="10 14" id="KW-0472">Membrane</keyword>
<organism evidence="17 18">
    <name type="scientific">Petromyzon marinus</name>
    <name type="common">Sea lamprey</name>
    <dbReference type="NCBI Taxonomy" id="7757"/>
    <lineage>
        <taxon>Eukaryota</taxon>
        <taxon>Metazoa</taxon>
        <taxon>Chordata</taxon>
        <taxon>Craniata</taxon>
        <taxon>Vertebrata</taxon>
        <taxon>Cyclostomata</taxon>
        <taxon>Hyperoartia</taxon>
        <taxon>Petromyzontiformes</taxon>
        <taxon>Petromyzontidae</taxon>
        <taxon>Petromyzon</taxon>
    </lineage>
</organism>
<dbReference type="PROSITE" id="PS50835">
    <property type="entry name" value="IG_LIKE"/>
    <property type="match status" value="2"/>
</dbReference>
<dbReference type="InterPro" id="IPR013106">
    <property type="entry name" value="Ig_V-set"/>
</dbReference>
<dbReference type="SMART" id="SM00409">
    <property type="entry name" value="IG"/>
    <property type="match status" value="2"/>
</dbReference>
<keyword evidence="12" id="KW-0393">Immunoglobulin domain</keyword>
<keyword evidence="8" id="KW-0965">Cell junction</keyword>
<feature type="domain" description="Ig-like" evidence="16">
    <location>
        <begin position="3"/>
        <end position="130"/>
    </location>
</feature>
<dbReference type="InterPro" id="IPR007110">
    <property type="entry name" value="Ig-like_dom"/>
</dbReference>
<proteinExistence type="inferred from homology"/>
<dbReference type="Gene3D" id="2.60.40.10">
    <property type="entry name" value="Immunoglobulins"/>
    <property type="match status" value="2"/>
</dbReference>